<evidence type="ECO:0000256" key="9">
    <source>
        <dbReference type="ARBA" id="ARBA00023235"/>
    </source>
</evidence>
<dbReference type="GO" id="GO:0016787">
    <property type="term" value="F:hydrolase activity"/>
    <property type="evidence" value="ECO:0007669"/>
    <property type="project" value="UniProtKB-KW"/>
</dbReference>
<keyword evidence="4 12" id="KW-0547">Nucleotide-binding</keyword>
<dbReference type="GO" id="GO:0006269">
    <property type="term" value="P:DNA replication, synthesis of primer"/>
    <property type="evidence" value="ECO:0007669"/>
    <property type="project" value="UniProtKB-UniRule"/>
</dbReference>
<dbReference type="GO" id="GO:0003677">
    <property type="term" value="F:DNA binding"/>
    <property type="evidence" value="ECO:0007669"/>
    <property type="project" value="UniProtKB-UniRule"/>
</dbReference>
<evidence type="ECO:0000256" key="2">
    <source>
        <dbReference type="ARBA" id="ARBA00022515"/>
    </source>
</evidence>
<dbReference type="GO" id="GO:1990077">
    <property type="term" value="C:primosome complex"/>
    <property type="evidence" value="ECO:0007669"/>
    <property type="project" value="UniProtKB-UniRule"/>
</dbReference>
<evidence type="ECO:0000256" key="12">
    <source>
        <dbReference type="RuleBase" id="RU362085"/>
    </source>
</evidence>
<dbReference type="InterPro" id="IPR007694">
    <property type="entry name" value="DNA_helicase_DnaB-like_C"/>
</dbReference>
<dbReference type="EMBL" id="AAYH02000049">
    <property type="protein sequence ID" value="EDO51679.1"/>
    <property type="molecule type" value="Genomic_DNA"/>
</dbReference>
<evidence type="ECO:0000313" key="15">
    <source>
        <dbReference type="Proteomes" id="UP000004110"/>
    </source>
</evidence>
<protein>
    <recommendedName>
        <fullName evidence="11 12">Replicative DNA helicase</fullName>
        <ecNumber evidence="11 12">5.6.2.3</ecNumber>
    </recommendedName>
</protein>
<dbReference type="InterPro" id="IPR007692">
    <property type="entry name" value="DNA_helicase_DnaB"/>
</dbReference>
<dbReference type="InterPro" id="IPR007693">
    <property type="entry name" value="DNA_helicase_DnaB-like_N"/>
</dbReference>
<dbReference type="NCBIfam" id="TIGR00665">
    <property type="entry name" value="DnaB"/>
    <property type="match status" value="1"/>
</dbReference>
<dbReference type="EC" id="5.6.2.3" evidence="11 12"/>
<organism evidence="14 15">
    <name type="scientific">Bacteroides uniformis (strain ATCC 8492 / DSM 6597 / CCUG 4942 / CIP 103695 / JCM 5828 / KCTC 5204 / NCTC 13054 / VPI 0061)</name>
    <dbReference type="NCBI Taxonomy" id="411479"/>
    <lineage>
        <taxon>Bacteria</taxon>
        <taxon>Pseudomonadati</taxon>
        <taxon>Bacteroidota</taxon>
        <taxon>Bacteroidia</taxon>
        <taxon>Bacteroidales</taxon>
        <taxon>Bacteroidaceae</taxon>
        <taxon>Bacteroides</taxon>
    </lineage>
</organism>
<dbReference type="InterPro" id="IPR027417">
    <property type="entry name" value="P-loop_NTPase"/>
</dbReference>
<comment type="catalytic activity">
    <reaction evidence="10 12">
        <text>ATP + H2O = ADP + phosphate + H(+)</text>
        <dbReference type="Rhea" id="RHEA:13065"/>
        <dbReference type="ChEBI" id="CHEBI:15377"/>
        <dbReference type="ChEBI" id="CHEBI:15378"/>
        <dbReference type="ChEBI" id="CHEBI:30616"/>
        <dbReference type="ChEBI" id="CHEBI:43474"/>
        <dbReference type="ChEBI" id="CHEBI:456216"/>
        <dbReference type="EC" id="5.6.2.3"/>
    </reaction>
</comment>
<feature type="domain" description="SF4 helicase" evidence="13">
    <location>
        <begin position="180"/>
        <end position="453"/>
    </location>
</feature>
<comment type="function">
    <text evidence="12">The main replicative DNA helicase, it participates in initiation and elongation during chromosome replication. Travels ahead of the DNA replisome, separating dsDNA into templates for DNA synthesis. A processive ATP-dependent 5'-3' DNA helicase it has DNA-dependent ATPase activity.</text>
</comment>
<keyword evidence="7 12" id="KW-0067">ATP-binding</keyword>
<evidence type="ECO:0000256" key="5">
    <source>
        <dbReference type="ARBA" id="ARBA00022801"/>
    </source>
</evidence>
<dbReference type="Proteomes" id="UP000004110">
    <property type="component" value="Unassembled WGS sequence"/>
</dbReference>
<comment type="similarity">
    <text evidence="1 12">Belongs to the helicase family. DnaB subfamily.</text>
</comment>
<sequence length="461" mass="51541">MNMMTETTFSHDSDLEEAVIGACMIERAAMPLVVDKLRPEMFYEEKNLEIFAALQSMYRSAKSIDTITLKNELAARGKLDAVGGPYELLRISSKVSSSAHLEYHALILRQLHTRRIMRTGFQQLLAFSADESMDIDDILVEAHRLLEGLEDESGVADHLRSIDRLMDDTLAEVEQRMEHGCNGITGIPTGFDALDHVTAGWQRGDLNILAARPSVGKTAFALHLARAAAMAGRHVVVFSLEMQGERLGDRWLLAATEGVDPQHLRSGQLTPGEVRQVHEASAELSRLPILIDDHPMTSMDRVRSSARLLKSKNRCDMVIVDYLQLCDMRSDQKNRNREQEVAQASRKAKLLAKELDIPVLLLSQLNRASDGSIDHRPTLSNLRESGAIEQDADMVMLLCRPALYGKTVDKKSTYPTDGLGIVIIAKHRNGKTGEVYFHHNQSMTKLVDYIPPLEWLTRNAK</sequence>
<dbReference type="PANTHER" id="PTHR30153">
    <property type="entry name" value="REPLICATIVE DNA HELICASE DNAB"/>
    <property type="match status" value="1"/>
</dbReference>
<keyword evidence="15" id="KW-1185">Reference proteome</keyword>
<evidence type="ECO:0000256" key="3">
    <source>
        <dbReference type="ARBA" id="ARBA00022705"/>
    </source>
</evidence>
<dbReference type="InterPro" id="IPR016136">
    <property type="entry name" value="DNA_helicase_N/primase_C"/>
</dbReference>
<evidence type="ECO:0000313" key="14">
    <source>
        <dbReference type="EMBL" id="EDO51679.1"/>
    </source>
</evidence>
<evidence type="ECO:0000256" key="6">
    <source>
        <dbReference type="ARBA" id="ARBA00022806"/>
    </source>
</evidence>
<keyword evidence="6 12" id="KW-0347">Helicase</keyword>
<name>A0ABC9N4Q2_BACUC</name>
<dbReference type="PROSITE" id="PS51199">
    <property type="entry name" value="SF4_HELICASE"/>
    <property type="match status" value="1"/>
</dbReference>
<evidence type="ECO:0000256" key="4">
    <source>
        <dbReference type="ARBA" id="ARBA00022741"/>
    </source>
</evidence>
<dbReference type="SUPFAM" id="SSF52540">
    <property type="entry name" value="P-loop containing nucleoside triphosphate hydrolases"/>
    <property type="match status" value="1"/>
</dbReference>
<dbReference type="Gene3D" id="1.10.860.10">
    <property type="entry name" value="DNAb Helicase, Chain A"/>
    <property type="match status" value="1"/>
</dbReference>
<dbReference type="PANTHER" id="PTHR30153:SF2">
    <property type="entry name" value="REPLICATIVE DNA HELICASE"/>
    <property type="match status" value="1"/>
</dbReference>
<reference evidence="14" key="1">
    <citation type="submission" date="2007-06" db="EMBL/GenBank/DDBJ databases">
        <authorList>
            <person name="Fulton L."/>
            <person name="Clifton S."/>
            <person name="Fulton B."/>
            <person name="Xu J."/>
            <person name="Minx P."/>
            <person name="Pepin K.H."/>
            <person name="Johnson M."/>
            <person name="Thiruvilangam P."/>
            <person name="Bhonagiri V."/>
            <person name="Nash W.E."/>
            <person name="Mardis E.R."/>
            <person name="Wilson R.K."/>
        </authorList>
    </citation>
    <scope>NUCLEOTIDE SEQUENCE [LARGE SCALE GENOMIC DNA]</scope>
    <source>
        <strain evidence="14">ATCC 8492</strain>
    </source>
</reference>
<accession>A0ABC9N4Q2</accession>
<dbReference type="Pfam" id="PF00772">
    <property type="entry name" value="DnaB"/>
    <property type="match status" value="1"/>
</dbReference>
<proteinExistence type="inferred from homology"/>
<dbReference type="InterPro" id="IPR036185">
    <property type="entry name" value="DNA_heli_DnaB-like_N_sf"/>
</dbReference>
<keyword evidence="2 12" id="KW-0639">Primosome</keyword>
<evidence type="ECO:0000256" key="11">
    <source>
        <dbReference type="NCBIfam" id="TIGR00665"/>
    </source>
</evidence>
<dbReference type="SUPFAM" id="SSF48024">
    <property type="entry name" value="N-terminal domain of DnaB helicase"/>
    <property type="match status" value="1"/>
</dbReference>
<gene>
    <name evidence="14" type="primary">dnaB</name>
    <name evidence="14" type="ORF">BACUNI_04227</name>
</gene>
<keyword evidence="5 12" id="KW-0378">Hydrolase</keyword>
<dbReference type="Pfam" id="PF03796">
    <property type="entry name" value="DnaB_C"/>
    <property type="match status" value="1"/>
</dbReference>
<evidence type="ECO:0000256" key="1">
    <source>
        <dbReference type="ARBA" id="ARBA00008428"/>
    </source>
</evidence>
<dbReference type="GO" id="GO:0043139">
    <property type="term" value="F:5'-3' DNA helicase activity"/>
    <property type="evidence" value="ECO:0007669"/>
    <property type="project" value="UniProtKB-EC"/>
</dbReference>
<evidence type="ECO:0000256" key="8">
    <source>
        <dbReference type="ARBA" id="ARBA00023125"/>
    </source>
</evidence>
<keyword evidence="9" id="KW-0413">Isomerase</keyword>
<evidence type="ECO:0000256" key="7">
    <source>
        <dbReference type="ARBA" id="ARBA00022840"/>
    </source>
</evidence>
<keyword evidence="8 12" id="KW-0238">DNA-binding</keyword>
<dbReference type="CDD" id="cd00984">
    <property type="entry name" value="DnaB_C"/>
    <property type="match status" value="1"/>
</dbReference>
<evidence type="ECO:0000259" key="13">
    <source>
        <dbReference type="PROSITE" id="PS51199"/>
    </source>
</evidence>
<dbReference type="Gene3D" id="3.40.50.300">
    <property type="entry name" value="P-loop containing nucleotide triphosphate hydrolases"/>
    <property type="match status" value="1"/>
</dbReference>
<reference evidence="14" key="2">
    <citation type="submission" date="2013-11" db="EMBL/GenBank/DDBJ databases">
        <title>Draft genome sequence of Bacteroides uniformis (ATCC 8492).</title>
        <authorList>
            <person name="Sudarsanam P."/>
            <person name="Ley R."/>
            <person name="Guruge J."/>
            <person name="Turnbaugh P.J."/>
            <person name="Mahowald M."/>
            <person name="Liep D."/>
            <person name="Gordon J."/>
        </authorList>
    </citation>
    <scope>NUCLEOTIDE SEQUENCE</scope>
    <source>
        <strain evidence="14">ATCC 8492</strain>
    </source>
</reference>
<dbReference type="GO" id="GO:0005524">
    <property type="term" value="F:ATP binding"/>
    <property type="evidence" value="ECO:0007669"/>
    <property type="project" value="UniProtKB-UniRule"/>
</dbReference>
<evidence type="ECO:0000256" key="10">
    <source>
        <dbReference type="ARBA" id="ARBA00048954"/>
    </source>
</evidence>
<keyword evidence="3 12" id="KW-0235">DNA replication</keyword>
<dbReference type="AlphaFoldDB" id="A0ABC9N4Q2"/>
<comment type="caution">
    <text evidence="14">The sequence shown here is derived from an EMBL/GenBank/DDBJ whole genome shotgun (WGS) entry which is preliminary data.</text>
</comment>